<protein>
    <recommendedName>
        <fullName evidence="4">SDR family oxidoreductase</fullName>
    </recommendedName>
</protein>
<evidence type="ECO:0000313" key="3">
    <source>
        <dbReference type="Proteomes" id="UP001396334"/>
    </source>
</evidence>
<dbReference type="Gene3D" id="3.40.50.720">
    <property type="entry name" value="NAD(P)-binding Rossmann-like Domain"/>
    <property type="match status" value="1"/>
</dbReference>
<comment type="caution">
    <text evidence="2">The sequence shown here is derived from an EMBL/GenBank/DDBJ whole genome shotgun (WGS) entry which is preliminary data.</text>
</comment>
<name>A0ABR2R9C9_9ROSI</name>
<dbReference type="EMBL" id="JBBPBN010000024">
    <property type="protein sequence ID" value="KAK9009292.1"/>
    <property type="molecule type" value="Genomic_DNA"/>
</dbReference>
<evidence type="ECO:0000313" key="2">
    <source>
        <dbReference type="EMBL" id="KAK9009292.1"/>
    </source>
</evidence>
<dbReference type="InterPro" id="IPR036291">
    <property type="entry name" value="NAD(P)-bd_dom_sf"/>
</dbReference>
<accession>A0ABR2R9C9</accession>
<dbReference type="Proteomes" id="UP001396334">
    <property type="component" value="Unassembled WGS sequence"/>
</dbReference>
<reference evidence="2 3" key="1">
    <citation type="journal article" date="2024" name="G3 (Bethesda)">
        <title>Genome assembly of Hibiscus sabdariffa L. provides insights into metabolisms of medicinal natural products.</title>
        <authorList>
            <person name="Kim T."/>
        </authorList>
    </citation>
    <scope>NUCLEOTIDE SEQUENCE [LARGE SCALE GENOMIC DNA]</scope>
    <source>
        <strain evidence="2">TK-2024</strain>
        <tissue evidence="2">Old leaves</tissue>
    </source>
</reference>
<sequence length="96" mass="10435">MHVFGKEMAQMLVELCHPSARGAWDKGKQRIAIRGGDHTTGTEAELPREVCNPDTRLKGVVLNAKHVADTVLFLASQDSEVVTGHDLVVDGDCLLK</sequence>
<dbReference type="PANTHER" id="PTHR42820">
    <property type="entry name" value="SHORT-CHAIN DEHYDROGENASE REDUCTASE"/>
    <property type="match status" value="1"/>
</dbReference>
<dbReference type="PANTHER" id="PTHR42820:SF21">
    <property type="entry name" value="SHORT-CHAIN DEHYDROGENASE REDUCTASE 3B-LIKE"/>
    <property type="match status" value="1"/>
</dbReference>
<comment type="similarity">
    <text evidence="1">Belongs to the short-chain dehydrogenases/reductases (SDR) family.</text>
</comment>
<proteinExistence type="inferred from homology"/>
<organism evidence="2 3">
    <name type="scientific">Hibiscus sabdariffa</name>
    <name type="common">roselle</name>
    <dbReference type="NCBI Taxonomy" id="183260"/>
    <lineage>
        <taxon>Eukaryota</taxon>
        <taxon>Viridiplantae</taxon>
        <taxon>Streptophyta</taxon>
        <taxon>Embryophyta</taxon>
        <taxon>Tracheophyta</taxon>
        <taxon>Spermatophyta</taxon>
        <taxon>Magnoliopsida</taxon>
        <taxon>eudicotyledons</taxon>
        <taxon>Gunneridae</taxon>
        <taxon>Pentapetalae</taxon>
        <taxon>rosids</taxon>
        <taxon>malvids</taxon>
        <taxon>Malvales</taxon>
        <taxon>Malvaceae</taxon>
        <taxon>Malvoideae</taxon>
        <taxon>Hibiscus</taxon>
    </lineage>
</organism>
<dbReference type="SUPFAM" id="SSF51735">
    <property type="entry name" value="NAD(P)-binding Rossmann-fold domains"/>
    <property type="match status" value="1"/>
</dbReference>
<keyword evidence="3" id="KW-1185">Reference proteome</keyword>
<gene>
    <name evidence="2" type="ORF">V6N11_035834</name>
</gene>
<evidence type="ECO:0000256" key="1">
    <source>
        <dbReference type="ARBA" id="ARBA00006484"/>
    </source>
</evidence>
<evidence type="ECO:0008006" key="4">
    <source>
        <dbReference type="Google" id="ProtNLM"/>
    </source>
</evidence>